<keyword evidence="2" id="KW-0418">Kinase</keyword>
<dbReference type="InterPro" id="IPR015897">
    <property type="entry name" value="CHK_kinase-like"/>
</dbReference>
<feature type="domain" description="CHK kinase-like" evidence="1">
    <location>
        <begin position="111"/>
        <end position="269"/>
    </location>
</feature>
<dbReference type="SUPFAM" id="SSF56112">
    <property type="entry name" value="Protein kinase-like (PK-like)"/>
    <property type="match status" value="1"/>
</dbReference>
<dbReference type="Pfam" id="PF02958">
    <property type="entry name" value="EcKL"/>
    <property type="match status" value="1"/>
</dbReference>
<dbReference type="EMBL" id="FNZH01000001">
    <property type="protein sequence ID" value="SEI89241.1"/>
    <property type="molecule type" value="Genomic_DNA"/>
</dbReference>
<dbReference type="PANTHER" id="PTHR11012:SF30">
    <property type="entry name" value="PROTEIN KINASE-LIKE DOMAIN-CONTAINING"/>
    <property type="match status" value="1"/>
</dbReference>
<dbReference type="InterPro" id="IPR004119">
    <property type="entry name" value="EcKL"/>
</dbReference>
<organism evidence="2 3">
    <name type="scientific">Cyclobacterium xiamenense</name>
    <dbReference type="NCBI Taxonomy" id="1297121"/>
    <lineage>
        <taxon>Bacteria</taxon>
        <taxon>Pseudomonadati</taxon>
        <taxon>Bacteroidota</taxon>
        <taxon>Cytophagia</taxon>
        <taxon>Cytophagales</taxon>
        <taxon>Cyclobacteriaceae</taxon>
        <taxon>Cyclobacterium</taxon>
    </lineage>
</organism>
<evidence type="ECO:0000313" key="3">
    <source>
        <dbReference type="Proteomes" id="UP000199403"/>
    </source>
</evidence>
<dbReference type="SMART" id="SM00587">
    <property type="entry name" value="CHK"/>
    <property type="match status" value="1"/>
</dbReference>
<keyword evidence="3" id="KW-1185">Reference proteome</keyword>
<protein>
    <submittedName>
        <fullName evidence="2">Ecdysteroid kinase</fullName>
    </submittedName>
</protein>
<dbReference type="Proteomes" id="UP000199403">
    <property type="component" value="Unassembled WGS sequence"/>
</dbReference>
<sequence>MSPIASQILHCIGATAIREVAHVQTLWSGYGSIKRYVLEGGRYPSVIVKHIQLPESGKHPRGWNTDLSHQRKIKSYAVESYWYEQYARLTEAACKVPQLLRAEGKGSMRLLIMEDLNTLGFPKRLTPDTVSLAAAKNCLTWLARFHANYMQVPPIGLWEVGTYWHLGTRPDEWAKMKNIPLQQAASAIDQRLHEATFQTLVHGDAKLANFCFSPEEQVAAVDFQYVGKGCGIKDVAYFISSCFAEEACENYEDELLSHYFDALERALGKSIDFQLVKKEWTKLYAFAWADLYRFLDGWSTGHWKMHGYSERLTRSVLEELTYV</sequence>
<dbReference type="OrthoDB" id="9769860at2"/>
<evidence type="ECO:0000313" key="2">
    <source>
        <dbReference type="EMBL" id="SEI89241.1"/>
    </source>
</evidence>
<evidence type="ECO:0000259" key="1">
    <source>
        <dbReference type="SMART" id="SM00587"/>
    </source>
</evidence>
<accession>A0A1H6UA82</accession>
<proteinExistence type="predicted"/>
<dbReference type="GO" id="GO:0016301">
    <property type="term" value="F:kinase activity"/>
    <property type="evidence" value="ECO:0007669"/>
    <property type="project" value="UniProtKB-KW"/>
</dbReference>
<dbReference type="STRING" id="1416801.SAMN05192553_101729"/>
<name>A0A1H6UA82_9BACT</name>
<dbReference type="PANTHER" id="PTHR11012">
    <property type="entry name" value="PROTEIN KINASE-LIKE DOMAIN-CONTAINING"/>
    <property type="match status" value="1"/>
</dbReference>
<dbReference type="AlphaFoldDB" id="A0A1H6UA82"/>
<keyword evidence="2" id="KW-0808">Transferase</keyword>
<dbReference type="InterPro" id="IPR011009">
    <property type="entry name" value="Kinase-like_dom_sf"/>
</dbReference>
<dbReference type="RefSeq" id="WP_092169538.1">
    <property type="nucleotide sequence ID" value="NZ_FNZH01000001.1"/>
</dbReference>
<gene>
    <name evidence="2" type="ORF">SAMN05192553_101729</name>
</gene>
<dbReference type="Gene3D" id="3.90.1200.10">
    <property type="match status" value="1"/>
</dbReference>
<reference evidence="3" key="1">
    <citation type="submission" date="2016-10" db="EMBL/GenBank/DDBJ databases">
        <authorList>
            <person name="Varghese N."/>
            <person name="Submissions S."/>
        </authorList>
    </citation>
    <scope>NUCLEOTIDE SEQUENCE [LARGE SCALE GENOMIC DNA]</scope>
    <source>
        <strain evidence="3">IBRC-M 10761</strain>
    </source>
</reference>